<evidence type="ECO:0000313" key="2">
    <source>
        <dbReference type="Proteomes" id="UP001164929"/>
    </source>
</evidence>
<dbReference type="Proteomes" id="UP001164929">
    <property type="component" value="Chromosome 14"/>
</dbReference>
<evidence type="ECO:0000313" key="1">
    <source>
        <dbReference type="EMBL" id="KAJ6971816.1"/>
    </source>
</evidence>
<reference evidence="1" key="1">
    <citation type="journal article" date="2023" name="Mol. Ecol. Resour.">
        <title>Chromosome-level genome assembly of a triploid poplar Populus alba 'Berolinensis'.</title>
        <authorList>
            <person name="Chen S."/>
            <person name="Yu Y."/>
            <person name="Wang X."/>
            <person name="Wang S."/>
            <person name="Zhang T."/>
            <person name="Zhou Y."/>
            <person name="He R."/>
            <person name="Meng N."/>
            <person name="Wang Y."/>
            <person name="Liu W."/>
            <person name="Liu Z."/>
            <person name="Liu J."/>
            <person name="Guo Q."/>
            <person name="Huang H."/>
            <person name="Sederoff R.R."/>
            <person name="Wang G."/>
            <person name="Qu G."/>
            <person name="Chen S."/>
        </authorList>
    </citation>
    <scope>NUCLEOTIDE SEQUENCE</scope>
    <source>
        <strain evidence="1">SC-2020</strain>
    </source>
</reference>
<sequence>MAVLQAAKYGSRIFSSADSLHLGSSLQNRYRVAFNDNLDFRVMSIFSLLNPCLAPLISSTCFHVDFGFVKNALALDTSINMYTRLFLDVYHAMGSQGLFNTSNHVRLQEDICDMGLLLCG</sequence>
<dbReference type="AlphaFoldDB" id="A0AAD6LRB9"/>
<dbReference type="EMBL" id="JAQIZT010000014">
    <property type="protein sequence ID" value="KAJ6971816.1"/>
    <property type="molecule type" value="Genomic_DNA"/>
</dbReference>
<proteinExistence type="predicted"/>
<organism evidence="1 2">
    <name type="scientific">Populus alba x Populus x berolinensis</name>
    <dbReference type="NCBI Taxonomy" id="444605"/>
    <lineage>
        <taxon>Eukaryota</taxon>
        <taxon>Viridiplantae</taxon>
        <taxon>Streptophyta</taxon>
        <taxon>Embryophyta</taxon>
        <taxon>Tracheophyta</taxon>
        <taxon>Spermatophyta</taxon>
        <taxon>Magnoliopsida</taxon>
        <taxon>eudicotyledons</taxon>
        <taxon>Gunneridae</taxon>
        <taxon>Pentapetalae</taxon>
        <taxon>rosids</taxon>
        <taxon>fabids</taxon>
        <taxon>Malpighiales</taxon>
        <taxon>Salicaceae</taxon>
        <taxon>Saliceae</taxon>
        <taxon>Populus</taxon>
    </lineage>
</organism>
<keyword evidence="2" id="KW-1185">Reference proteome</keyword>
<comment type="caution">
    <text evidence="1">The sequence shown here is derived from an EMBL/GenBank/DDBJ whole genome shotgun (WGS) entry which is preliminary data.</text>
</comment>
<name>A0AAD6LRB9_9ROSI</name>
<protein>
    <submittedName>
        <fullName evidence="1">Uncharacterized protein</fullName>
    </submittedName>
</protein>
<gene>
    <name evidence="1" type="ORF">NC653_032379</name>
</gene>
<accession>A0AAD6LRB9</accession>